<dbReference type="AlphaFoldDB" id="A0A2T5RJY1"/>
<sequence length="152" mass="17355">MKYLKLLFFIVLIITLNSTAFALNLDVDNDLNSFAKENLLNENETQNLTNPFFLNDQLEEVPEEEVELDTSPKMAVNTIENREEVEEINAEPEITINGVISASNSRMALLISYQQEKHLLEIGDSLDGYEFTAYQNGEATFKKDGREIKVLY</sequence>
<reference evidence="2 3" key="1">
    <citation type="submission" date="2018-04" db="EMBL/GenBank/DDBJ databases">
        <title>Subsurface microbial communities from deep shales in Ohio and West Virginia, USA.</title>
        <authorList>
            <person name="Wrighton K."/>
        </authorList>
    </citation>
    <scope>NUCLEOTIDE SEQUENCE [LARGE SCALE GENOMIC DNA]</scope>
    <source>
        <strain evidence="2 3">WC1</strain>
    </source>
</reference>
<dbReference type="EMBL" id="QAXS01000012">
    <property type="protein sequence ID" value="PTV99094.1"/>
    <property type="molecule type" value="Genomic_DNA"/>
</dbReference>
<feature type="chain" id="PRO_5015555653" description="Type IV pilus biogenesis protein PilP" evidence="1">
    <location>
        <begin position="23"/>
        <end position="152"/>
    </location>
</feature>
<comment type="caution">
    <text evidence="2">The sequence shown here is derived from an EMBL/GenBank/DDBJ whole genome shotgun (WGS) entry which is preliminary data.</text>
</comment>
<evidence type="ECO:0000313" key="3">
    <source>
        <dbReference type="Proteomes" id="UP000244089"/>
    </source>
</evidence>
<dbReference type="RefSeq" id="WP_108139819.1">
    <property type="nucleotide sequence ID" value="NZ_QAXS01000012.1"/>
</dbReference>
<dbReference type="Proteomes" id="UP000244089">
    <property type="component" value="Unassembled WGS sequence"/>
</dbReference>
<evidence type="ECO:0008006" key="4">
    <source>
        <dbReference type="Google" id="ProtNLM"/>
    </source>
</evidence>
<organism evidence="2 3">
    <name type="scientific">Halanaerobium saccharolyticum</name>
    <dbReference type="NCBI Taxonomy" id="43595"/>
    <lineage>
        <taxon>Bacteria</taxon>
        <taxon>Bacillati</taxon>
        <taxon>Bacillota</taxon>
        <taxon>Clostridia</taxon>
        <taxon>Halanaerobiales</taxon>
        <taxon>Halanaerobiaceae</taxon>
        <taxon>Halanaerobium</taxon>
    </lineage>
</organism>
<accession>A0A2T5RJY1</accession>
<dbReference type="OrthoDB" id="2113006at2"/>
<evidence type="ECO:0000256" key="1">
    <source>
        <dbReference type="SAM" id="SignalP"/>
    </source>
</evidence>
<keyword evidence="1" id="KW-0732">Signal</keyword>
<proteinExistence type="predicted"/>
<protein>
    <recommendedName>
        <fullName evidence="4">Type IV pilus biogenesis protein PilP</fullName>
    </recommendedName>
</protein>
<evidence type="ECO:0000313" key="2">
    <source>
        <dbReference type="EMBL" id="PTV99094.1"/>
    </source>
</evidence>
<name>A0A2T5RJY1_9FIRM</name>
<gene>
    <name evidence="2" type="ORF">C8C76_11229</name>
</gene>
<feature type="signal peptide" evidence="1">
    <location>
        <begin position="1"/>
        <end position="22"/>
    </location>
</feature>